<evidence type="ECO:0000256" key="1">
    <source>
        <dbReference type="SAM" id="MobiDB-lite"/>
    </source>
</evidence>
<gene>
    <name evidence="3" type="ORF">BJ508DRAFT_341687</name>
</gene>
<dbReference type="AlphaFoldDB" id="A0A3N4HJU5"/>
<keyword evidence="4" id="KW-1185">Reference proteome</keyword>
<protein>
    <submittedName>
        <fullName evidence="3">Uncharacterized protein</fullName>
    </submittedName>
</protein>
<organism evidence="3 4">
    <name type="scientific">Ascobolus immersus RN42</name>
    <dbReference type="NCBI Taxonomy" id="1160509"/>
    <lineage>
        <taxon>Eukaryota</taxon>
        <taxon>Fungi</taxon>
        <taxon>Dikarya</taxon>
        <taxon>Ascomycota</taxon>
        <taxon>Pezizomycotina</taxon>
        <taxon>Pezizomycetes</taxon>
        <taxon>Pezizales</taxon>
        <taxon>Ascobolaceae</taxon>
        <taxon>Ascobolus</taxon>
    </lineage>
</organism>
<evidence type="ECO:0000313" key="4">
    <source>
        <dbReference type="Proteomes" id="UP000275078"/>
    </source>
</evidence>
<feature type="region of interest" description="Disordered" evidence="1">
    <location>
        <begin position="297"/>
        <end position="318"/>
    </location>
</feature>
<reference evidence="3 4" key="1">
    <citation type="journal article" date="2018" name="Nat. Ecol. Evol.">
        <title>Pezizomycetes genomes reveal the molecular basis of ectomycorrhizal truffle lifestyle.</title>
        <authorList>
            <person name="Murat C."/>
            <person name="Payen T."/>
            <person name="Noel B."/>
            <person name="Kuo A."/>
            <person name="Morin E."/>
            <person name="Chen J."/>
            <person name="Kohler A."/>
            <person name="Krizsan K."/>
            <person name="Balestrini R."/>
            <person name="Da Silva C."/>
            <person name="Montanini B."/>
            <person name="Hainaut M."/>
            <person name="Levati E."/>
            <person name="Barry K.W."/>
            <person name="Belfiori B."/>
            <person name="Cichocki N."/>
            <person name="Clum A."/>
            <person name="Dockter R.B."/>
            <person name="Fauchery L."/>
            <person name="Guy J."/>
            <person name="Iotti M."/>
            <person name="Le Tacon F."/>
            <person name="Lindquist E.A."/>
            <person name="Lipzen A."/>
            <person name="Malagnac F."/>
            <person name="Mello A."/>
            <person name="Molinier V."/>
            <person name="Miyauchi S."/>
            <person name="Poulain J."/>
            <person name="Riccioni C."/>
            <person name="Rubini A."/>
            <person name="Sitrit Y."/>
            <person name="Splivallo R."/>
            <person name="Traeger S."/>
            <person name="Wang M."/>
            <person name="Zifcakova L."/>
            <person name="Wipf D."/>
            <person name="Zambonelli A."/>
            <person name="Paolocci F."/>
            <person name="Nowrousian M."/>
            <person name="Ottonello S."/>
            <person name="Baldrian P."/>
            <person name="Spatafora J.W."/>
            <person name="Henrissat B."/>
            <person name="Nagy L.G."/>
            <person name="Aury J.M."/>
            <person name="Wincker P."/>
            <person name="Grigoriev I.V."/>
            <person name="Bonfante P."/>
            <person name="Martin F.M."/>
        </authorList>
    </citation>
    <scope>NUCLEOTIDE SEQUENCE [LARGE SCALE GENOMIC DNA]</scope>
    <source>
        <strain evidence="3 4">RN42</strain>
    </source>
</reference>
<proteinExistence type="predicted"/>
<feature type="chain" id="PRO_5018107576" evidence="2">
    <location>
        <begin position="21"/>
        <end position="318"/>
    </location>
</feature>
<keyword evidence="2" id="KW-0732">Signal</keyword>
<name>A0A3N4HJU5_ASCIM</name>
<evidence type="ECO:0000256" key="2">
    <source>
        <dbReference type="SAM" id="SignalP"/>
    </source>
</evidence>
<sequence>MKFTLTPILTALLLANTANAVNLYLYQSSKYCKGSAAACFFIKEGHCCYRPDYNEKDAILSMKVDGVPYATLFQSDRCSHAQHSAHIEQADKCLQARYHLGQFFGKSAYWYSTGVLSSRVQDLEANDRECSVNQEQSDRSHMPLCKNSMKANKIVIPKAVGAAGVDVDMEAGGEEAHDVFDVPQGTAGVRVWELMDAGDDEGLRKYLMEIEAEKEKPYMHFAESQHNLQLEPIGVAIRYESGYVETRVSIPVPSMPRKRVPTFKRTPTIVVGFIRMKGCCHSRRRRLSSFTAKRCMNSPEGASAKEPNNRDLTSWITA</sequence>
<dbReference type="Proteomes" id="UP000275078">
    <property type="component" value="Unassembled WGS sequence"/>
</dbReference>
<accession>A0A3N4HJU5</accession>
<dbReference type="EMBL" id="ML119830">
    <property type="protein sequence ID" value="RPA73186.1"/>
    <property type="molecule type" value="Genomic_DNA"/>
</dbReference>
<evidence type="ECO:0000313" key="3">
    <source>
        <dbReference type="EMBL" id="RPA73186.1"/>
    </source>
</evidence>
<feature type="signal peptide" evidence="2">
    <location>
        <begin position="1"/>
        <end position="20"/>
    </location>
</feature>